<feature type="domain" description="MoaB/Mog" evidence="15">
    <location>
        <begin position="21"/>
        <end position="156"/>
    </location>
</feature>
<evidence type="ECO:0000313" key="17">
    <source>
        <dbReference type="Proteomes" id="UP000699462"/>
    </source>
</evidence>
<dbReference type="Proteomes" id="UP000699462">
    <property type="component" value="Unassembled WGS sequence"/>
</dbReference>
<dbReference type="InterPro" id="IPR014729">
    <property type="entry name" value="Rossmann-like_a/b/a_fold"/>
</dbReference>
<dbReference type="AlphaFoldDB" id="A0A8T0D339"/>
<dbReference type="OrthoDB" id="270728at2759"/>
<dbReference type="SUPFAM" id="SSF52402">
    <property type="entry name" value="Adenine nucleotide alpha hydrolases-like"/>
    <property type="match status" value="1"/>
</dbReference>
<evidence type="ECO:0000256" key="1">
    <source>
        <dbReference type="ARBA" id="ARBA00004726"/>
    </source>
</evidence>
<evidence type="ECO:0000259" key="15">
    <source>
        <dbReference type="SMART" id="SM00852"/>
    </source>
</evidence>
<comment type="catalytic activity">
    <reaction evidence="13">
        <text>FMN + ATP + H(+) = FAD + diphosphate</text>
        <dbReference type="Rhea" id="RHEA:17237"/>
        <dbReference type="ChEBI" id="CHEBI:15378"/>
        <dbReference type="ChEBI" id="CHEBI:30616"/>
        <dbReference type="ChEBI" id="CHEBI:33019"/>
        <dbReference type="ChEBI" id="CHEBI:57692"/>
        <dbReference type="ChEBI" id="CHEBI:58210"/>
        <dbReference type="EC" id="2.7.7.2"/>
    </reaction>
</comment>
<evidence type="ECO:0000256" key="9">
    <source>
        <dbReference type="ARBA" id="ARBA00022827"/>
    </source>
</evidence>
<dbReference type="CDD" id="cd23948">
    <property type="entry name" value="FAD_synthase"/>
    <property type="match status" value="1"/>
</dbReference>
<evidence type="ECO:0000313" key="16">
    <source>
        <dbReference type="EMBL" id="KAF8561866.1"/>
    </source>
</evidence>
<keyword evidence="9" id="KW-0274">FAD</keyword>
<accession>A0A8T0D339</accession>
<evidence type="ECO:0000256" key="12">
    <source>
        <dbReference type="ARBA" id="ARBA00031871"/>
    </source>
</evidence>
<keyword evidence="5" id="KW-0288">FMN</keyword>
<reference evidence="16 17" key="1">
    <citation type="submission" date="2019-07" db="EMBL/GenBank/DDBJ databases">
        <title>Annotation for the trematode Paragonimus westermani.</title>
        <authorList>
            <person name="Choi Y.-J."/>
        </authorList>
    </citation>
    <scope>NUCLEOTIDE SEQUENCE [LARGE SCALE GENOMIC DNA]</scope>
    <source>
        <strain evidence="16">180907_Pwestermani</strain>
    </source>
</reference>
<feature type="chain" id="PRO_5035845060" description="FAD synthase" evidence="14">
    <location>
        <begin position="22"/>
        <end position="527"/>
    </location>
</feature>
<keyword evidence="7" id="KW-0548">Nucleotidyltransferase</keyword>
<dbReference type="InterPro" id="IPR056596">
    <property type="entry name" value="FLAD1_M"/>
</dbReference>
<organism evidence="16 17">
    <name type="scientific">Paragonimus westermani</name>
    <dbReference type="NCBI Taxonomy" id="34504"/>
    <lineage>
        <taxon>Eukaryota</taxon>
        <taxon>Metazoa</taxon>
        <taxon>Spiralia</taxon>
        <taxon>Lophotrochozoa</taxon>
        <taxon>Platyhelminthes</taxon>
        <taxon>Trematoda</taxon>
        <taxon>Digenea</taxon>
        <taxon>Plagiorchiida</taxon>
        <taxon>Troglotremata</taxon>
        <taxon>Troglotrematidae</taxon>
        <taxon>Paragonimus</taxon>
    </lineage>
</organism>
<proteinExistence type="inferred from homology"/>
<evidence type="ECO:0000256" key="4">
    <source>
        <dbReference type="ARBA" id="ARBA00022630"/>
    </source>
</evidence>
<dbReference type="GO" id="GO:0006747">
    <property type="term" value="P:FAD biosynthetic process"/>
    <property type="evidence" value="ECO:0007669"/>
    <property type="project" value="TreeGrafter"/>
</dbReference>
<dbReference type="Pfam" id="PF00994">
    <property type="entry name" value="MoCF_biosynth"/>
    <property type="match status" value="1"/>
</dbReference>
<dbReference type="Gene3D" id="3.40.50.620">
    <property type="entry name" value="HUPs"/>
    <property type="match status" value="1"/>
</dbReference>
<sequence>MRTLGSFLHLRVGMLVPRTMGLLVIGDEILNGKVEETNSRLVCTTAPSLGLKLRKISVVPDNVDIIAKEAREFMHSFDIVLTSGGIGPTHDDVTFEGLAKALGQKTFTHPELTHVVENFFGFDSTVSPSDPRIRLSQVPVSSELVYGIDHSTGRQRIPRLFHTAFEIIKEHLRDPQIRFHSRSLYVTQEETQIAVFLSGLAEKYNEALSVGSYPTFNNSYYRVRVVLDSLDEEILALAFQEAKEYFASHAVAYEPDPVANAKEAVYSLLKEDAVFSGRVAKAIDIIEAALKRFSPTQLVIGFNGGKDCTVLLHLIYAVVCHHNSKRGSDSDTAKEILLKNFPKLLYIRSRSVFPELESFVQRTLHFYRLPSSSIFRSSLECESERKRPHQCGSLIVYEGDIKSSMERLLQDFPDLRGVFMGTRLSDPKTADLTPVAMTDPGWPQILRINPLLDWTYADVWTFIRKLSLPYCSLYDVGYTSIGSMEDTHPNPKLRHITESGRIGYHPAYTLTDLKSERFGRQGPDPSN</sequence>
<name>A0A8T0D339_9TREM</name>
<evidence type="ECO:0000256" key="3">
    <source>
        <dbReference type="ARBA" id="ARBA00012393"/>
    </source>
</evidence>
<dbReference type="InterPro" id="IPR001453">
    <property type="entry name" value="MoaB/Mog_dom"/>
</dbReference>
<keyword evidence="8" id="KW-0547">Nucleotide-binding</keyword>
<comment type="caution">
    <text evidence="16">The sequence shown here is derived from an EMBL/GenBank/DDBJ whole genome shotgun (WGS) entry which is preliminary data.</text>
</comment>
<protein>
    <recommendedName>
        <fullName evidence="3">FAD synthase</fullName>
        <ecNumber evidence="3">2.7.7.2</ecNumber>
    </recommendedName>
    <alternativeName>
        <fullName evidence="11">FAD pyrophosphorylase</fullName>
    </alternativeName>
    <alternativeName>
        <fullName evidence="12">FMN adenylyltransferase</fullName>
    </alternativeName>
</protein>
<evidence type="ECO:0000256" key="14">
    <source>
        <dbReference type="SAM" id="SignalP"/>
    </source>
</evidence>
<keyword evidence="6" id="KW-0808">Transferase</keyword>
<gene>
    <name evidence="16" type="ORF">P879_06558</name>
</gene>
<evidence type="ECO:0000256" key="5">
    <source>
        <dbReference type="ARBA" id="ARBA00022643"/>
    </source>
</evidence>
<dbReference type="EC" id="2.7.7.2" evidence="3"/>
<comment type="pathway">
    <text evidence="1">Cofactor biosynthesis; FAD biosynthesis; FAD from FMN: step 1/1.</text>
</comment>
<dbReference type="Gene3D" id="3.40.980.10">
    <property type="entry name" value="MoaB/Mog-like domain"/>
    <property type="match status" value="1"/>
</dbReference>
<dbReference type="PANTHER" id="PTHR23293:SF9">
    <property type="entry name" value="FAD SYNTHASE"/>
    <property type="match status" value="1"/>
</dbReference>
<keyword evidence="14" id="KW-0732">Signal</keyword>
<evidence type="ECO:0000256" key="2">
    <source>
        <dbReference type="ARBA" id="ARBA00007589"/>
    </source>
</evidence>
<dbReference type="GO" id="GO:0005524">
    <property type="term" value="F:ATP binding"/>
    <property type="evidence" value="ECO:0007669"/>
    <property type="project" value="UniProtKB-KW"/>
</dbReference>
<dbReference type="PANTHER" id="PTHR23293">
    <property type="entry name" value="FAD SYNTHETASE-RELATED FMN ADENYLYLTRANSFERASE"/>
    <property type="match status" value="1"/>
</dbReference>
<evidence type="ECO:0000256" key="13">
    <source>
        <dbReference type="ARBA" id="ARBA00049494"/>
    </source>
</evidence>
<dbReference type="InterPro" id="IPR036425">
    <property type="entry name" value="MoaB/Mog-like_dom_sf"/>
</dbReference>
<keyword evidence="4" id="KW-0285">Flavoprotein</keyword>
<dbReference type="SUPFAM" id="SSF53218">
    <property type="entry name" value="Molybdenum cofactor biosynthesis proteins"/>
    <property type="match status" value="1"/>
</dbReference>
<dbReference type="Pfam" id="PF01507">
    <property type="entry name" value="PAPS_reduct"/>
    <property type="match status" value="1"/>
</dbReference>
<feature type="signal peptide" evidence="14">
    <location>
        <begin position="1"/>
        <end position="21"/>
    </location>
</feature>
<dbReference type="SMART" id="SM00852">
    <property type="entry name" value="MoCF_biosynth"/>
    <property type="match status" value="1"/>
</dbReference>
<evidence type="ECO:0000256" key="10">
    <source>
        <dbReference type="ARBA" id="ARBA00022840"/>
    </source>
</evidence>
<evidence type="ECO:0000256" key="8">
    <source>
        <dbReference type="ARBA" id="ARBA00022741"/>
    </source>
</evidence>
<evidence type="ECO:0000256" key="11">
    <source>
        <dbReference type="ARBA" id="ARBA00031145"/>
    </source>
</evidence>
<dbReference type="Pfam" id="PF24102">
    <property type="entry name" value="FLAD1_M"/>
    <property type="match status" value="1"/>
</dbReference>
<evidence type="ECO:0000256" key="7">
    <source>
        <dbReference type="ARBA" id="ARBA00022695"/>
    </source>
</evidence>
<keyword evidence="10" id="KW-0067">ATP-binding</keyword>
<comment type="similarity">
    <text evidence="2">In the N-terminal section; belongs to the MoaB/Mog family.</text>
</comment>
<dbReference type="InterPro" id="IPR002500">
    <property type="entry name" value="PAPS_reduct_dom"/>
</dbReference>
<dbReference type="GO" id="GO:0003919">
    <property type="term" value="F:FMN adenylyltransferase activity"/>
    <property type="evidence" value="ECO:0007669"/>
    <property type="project" value="UniProtKB-EC"/>
</dbReference>
<evidence type="ECO:0000256" key="6">
    <source>
        <dbReference type="ARBA" id="ARBA00022679"/>
    </source>
</evidence>
<keyword evidence="17" id="KW-1185">Reference proteome</keyword>
<dbReference type="EMBL" id="JTDF01021411">
    <property type="protein sequence ID" value="KAF8561866.1"/>
    <property type="molecule type" value="Genomic_DNA"/>
</dbReference>